<evidence type="ECO:0000256" key="1">
    <source>
        <dbReference type="ARBA" id="ARBA00004370"/>
    </source>
</evidence>
<evidence type="ECO:0000256" key="19">
    <source>
        <dbReference type="SAM" id="MobiDB-lite"/>
    </source>
</evidence>
<organism evidence="21">
    <name type="scientific">Capitella teleta</name>
    <name type="common">Polychaete worm</name>
    <dbReference type="NCBI Taxonomy" id="283909"/>
    <lineage>
        <taxon>Eukaryota</taxon>
        <taxon>Metazoa</taxon>
        <taxon>Spiralia</taxon>
        <taxon>Lophotrochozoa</taxon>
        <taxon>Annelida</taxon>
        <taxon>Polychaeta</taxon>
        <taxon>Sedentaria</taxon>
        <taxon>Scolecida</taxon>
        <taxon>Capitellidae</taxon>
        <taxon>Capitella</taxon>
    </lineage>
</organism>
<feature type="active site" description="Proton acceptor" evidence="16">
    <location>
        <position position="279"/>
    </location>
</feature>
<dbReference type="PROSITE" id="PS00108">
    <property type="entry name" value="PROTEIN_KINASE_ST"/>
    <property type="match status" value="1"/>
</dbReference>
<evidence type="ECO:0000256" key="4">
    <source>
        <dbReference type="ARBA" id="ARBA00012406"/>
    </source>
</evidence>
<evidence type="ECO:0000313" key="21">
    <source>
        <dbReference type="EMBL" id="ELU10878.1"/>
    </source>
</evidence>
<dbReference type="EMBL" id="AMQN01005940">
    <property type="status" value="NOT_ANNOTATED_CDS"/>
    <property type="molecule type" value="Genomic_DNA"/>
</dbReference>
<reference evidence="22" key="3">
    <citation type="submission" date="2015-06" db="UniProtKB">
        <authorList>
            <consortium name="EnsemblMetazoa"/>
        </authorList>
    </citation>
    <scope>IDENTIFICATION</scope>
</reference>
<dbReference type="SUPFAM" id="SSF56112">
    <property type="entry name" value="Protein kinase-like (PK-like)"/>
    <property type="match status" value="1"/>
</dbReference>
<evidence type="ECO:0000259" key="20">
    <source>
        <dbReference type="PROSITE" id="PS50011"/>
    </source>
</evidence>
<feature type="compositionally biased region" description="Low complexity" evidence="19">
    <location>
        <begin position="823"/>
        <end position="834"/>
    </location>
</feature>
<dbReference type="CDD" id="cd14059">
    <property type="entry name" value="STKc_MAP3K12_13"/>
    <property type="match status" value="1"/>
</dbReference>
<keyword evidence="11 15" id="KW-0067">ATP-binding</keyword>
<feature type="compositionally biased region" description="Basic residues" evidence="19">
    <location>
        <begin position="575"/>
        <end position="584"/>
    </location>
</feature>
<dbReference type="FunFam" id="3.30.200.20:FF:000095">
    <property type="entry name" value="Mitogen-activated protein kinase kinase kinase 12"/>
    <property type="match status" value="1"/>
</dbReference>
<keyword evidence="12" id="KW-0472">Membrane</keyword>
<feature type="binding site" evidence="17">
    <location>
        <begin position="174"/>
        <end position="182"/>
    </location>
    <ligand>
        <name>ATP</name>
        <dbReference type="ChEBI" id="CHEBI:30616"/>
    </ligand>
</feature>
<feature type="coiled-coil region" evidence="18">
    <location>
        <begin position="455"/>
        <end position="513"/>
    </location>
</feature>
<dbReference type="PIRSF" id="PIRSF038165">
    <property type="entry name" value="MAPKKK12_MAPKKK13"/>
    <property type="match status" value="1"/>
</dbReference>
<dbReference type="GO" id="GO:0016020">
    <property type="term" value="C:membrane"/>
    <property type="evidence" value="ECO:0007669"/>
    <property type="project" value="UniProtKB-SubCell"/>
</dbReference>
<evidence type="ECO:0000313" key="23">
    <source>
        <dbReference type="Proteomes" id="UP000014760"/>
    </source>
</evidence>
<comment type="subcellular location">
    <subcellularLocation>
        <location evidence="2">Cytoplasm</location>
    </subcellularLocation>
    <subcellularLocation>
        <location evidence="1">Membrane</location>
    </subcellularLocation>
</comment>
<dbReference type="AlphaFoldDB" id="R7UW73"/>
<dbReference type="PRINTS" id="PR00109">
    <property type="entry name" value="TYRKINASE"/>
</dbReference>
<reference evidence="23" key="1">
    <citation type="submission" date="2012-12" db="EMBL/GenBank/DDBJ databases">
        <authorList>
            <person name="Hellsten U."/>
            <person name="Grimwood J."/>
            <person name="Chapman J.A."/>
            <person name="Shapiro H."/>
            <person name="Aerts A."/>
            <person name="Otillar R.P."/>
            <person name="Terry A.Y."/>
            <person name="Boore J.L."/>
            <person name="Simakov O."/>
            <person name="Marletaz F."/>
            <person name="Cho S.-J."/>
            <person name="Edsinger-Gonzales E."/>
            <person name="Havlak P."/>
            <person name="Kuo D.-H."/>
            <person name="Larsson T."/>
            <person name="Lv J."/>
            <person name="Arendt D."/>
            <person name="Savage R."/>
            <person name="Osoegawa K."/>
            <person name="de Jong P."/>
            <person name="Lindberg D.R."/>
            <person name="Seaver E.C."/>
            <person name="Weisblat D.A."/>
            <person name="Putnam N.H."/>
            <person name="Grigoriev I.V."/>
            <person name="Rokhsar D.S."/>
        </authorList>
    </citation>
    <scope>NUCLEOTIDE SEQUENCE</scope>
    <source>
        <strain evidence="23">I ESC-2004</strain>
    </source>
</reference>
<evidence type="ECO:0000256" key="17">
    <source>
        <dbReference type="PIRSR" id="PIRSR038165-51"/>
    </source>
</evidence>
<keyword evidence="8" id="KW-0677">Repeat</keyword>
<feature type="region of interest" description="Disordered" evidence="19">
    <location>
        <begin position="86"/>
        <end position="117"/>
    </location>
</feature>
<dbReference type="InterPro" id="IPR017419">
    <property type="entry name" value="MAP3K12_MAP3K13"/>
</dbReference>
<feature type="compositionally biased region" description="Polar residues" evidence="19">
    <location>
        <begin position="562"/>
        <end position="573"/>
    </location>
</feature>
<proteinExistence type="inferred from homology"/>
<dbReference type="Gene3D" id="1.10.510.10">
    <property type="entry name" value="Transferase(Phosphotransferase) domain 1"/>
    <property type="match status" value="1"/>
</dbReference>
<evidence type="ECO:0000256" key="18">
    <source>
        <dbReference type="SAM" id="Coils"/>
    </source>
</evidence>
<dbReference type="PROSITE" id="PS50011">
    <property type="entry name" value="PROTEIN_KINASE_DOM"/>
    <property type="match status" value="1"/>
</dbReference>
<dbReference type="InterPro" id="IPR001245">
    <property type="entry name" value="Ser-Thr/Tyr_kinase_cat_dom"/>
</dbReference>
<dbReference type="InterPro" id="IPR051681">
    <property type="entry name" value="Ser/Thr_Kinases-Pseudokinases"/>
</dbReference>
<name>R7UW73_CAPTE</name>
<keyword evidence="7 15" id="KW-0808">Transferase</keyword>
<feature type="compositionally biased region" description="Basic residues" evidence="19">
    <location>
        <begin position="901"/>
        <end position="911"/>
    </location>
</feature>
<evidence type="ECO:0000256" key="8">
    <source>
        <dbReference type="ARBA" id="ARBA00022737"/>
    </source>
</evidence>
<evidence type="ECO:0000256" key="14">
    <source>
        <dbReference type="ARBA" id="ARBA00048329"/>
    </source>
</evidence>
<keyword evidence="18" id="KW-0175">Coiled coil</keyword>
<evidence type="ECO:0000256" key="16">
    <source>
        <dbReference type="PIRSR" id="PIRSR038165-50"/>
    </source>
</evidence>
<dbReference type="InterPro" id="IPR000719">
    <property type="entry name" value="Prot_kinase_dom"/>
</dbReference>
<evidence type="ECO:0000256" key="7">
    <source>
        <dbReference type="ARBA" id="ARBA00022679"/>
    </source>
</evidence>
<dbReference type="OrthoDB" id="339325at2759"/>
<evidence type="ECO:0000256" key="12">
    <source>
        <dbReference type="ARBA" id="ARBA00023136"/>
    </source>
</evidence>
<keyword evidence="10 15" id="KW-0418">Kinase</keyword>
<dbReference type="GO" id="GO:0004709">
    <property type="term" value="F:MAP kinase kinase kinase activity"/>
    <property type="evidence" value="ECO:0007669"/>
    <property type="project" value="UniProtKB-EC"/>
</dbReference>
<dbReference type="GO" id="GO:0005737">
    <property type="term" value="C:cytoplasm"/>
    <property type="evidence" value="ECO:0007669"/>
    <property type="project" value="UniProtKB-SubCell"/>
</dbReference>
<feature type="region of interest" description="Disordered" evidence="19">
    <location>
        <begin position="862"/>
        <end position="911"/>
    </location>
</feature>
<dbReference type="STRING" id="283909.R7UW73"/>
<feature type="domain" description="Protein kinase" evidence="20">
    <location>
        <begin position="168"/>
        <end position="409"/>
    </location>
</feature>
<evidence type="ECO:0000256" key="2">
    <source>
        <dbReference type="ARBA" id="ARBA00004496"/>
    </source>
</evidence>
<dbReference type="SMART" id="SM00220">
    <property type="entry name" value="S_TKc"/>
    <property type="match status" value="1"/>
</dbReference>
<reference evidence="21 23" key="2">
    <citation type="journal article" date="2013" name="Nature">
        <title>Insights into bilaterian evolution from three spiralian genomes.</title>
        <authorList>
            <person name="Simakov O."/>
            <person name="Marletaz F."/>
            <person name="Cho S.J."/>
            <person name="Edsinger-Gonzales E."/>
            <person name="Havlak P."/>
            <person name="Hellsten U."/>
            <person name="Kuo D.H."/>
            <person name="Larsson T."/>
            <person name="Lv J."/>
            <person name="Arendt D."/>
            <person name="Savage R."/>
            <person name="Osoegawa K."/>
            <person name="de Jong P."/>
            <person name="Grimwood J."/>
            <person name="Chapman J.A."/>
            <person name="Shapiro H."/>
            <person name="Aerts A."/>
            <person name="Otillar R.P."/>
            <person name="Terry A.Y."/>
            <person name="Boore J.L."/>
            <person name="Grigoriev I.V."/>
            <person name="Lindberg D.R."/>
            <person name="Seaver E.C."/>
            <person name="Weisblat D.A."/>
            <person name="Putnam N.H."/>
            <person name="Rokhsar D.S."/>
        </authorList>
    </citation>
    <scope>NUCLEOTIDE SEQUENCE</scope>
    <source>
        <strain evidence="21 23">I ESC-2004</strain>
    </source>
</reference>
<feature type="region of interest" description="Disordered" evidence="19">
    <location>
        <begin position="532"/>
        <end position="622"/>
    </location>
</feature>
<keyword evidence="6 15" id="KW-0723">Serine/threonine-protein kinase</keyword>
<feature type="compositionally biased region" description="Polar residues" evidence="19">
    <location>
        <begin position="585"/>
        <end position="607"/>
    </location>
</feature>
<evidence type="ECO:0000256" key="6">
    <source>
        <dbReference type="ARBA" id="ARBA00022527"/>
    </source>
</evidence>
<feature type="compositionally biased region" description="Polar residues" evidence="19">
    <location>
        <begin position="805"/>
        <end position="822"/>
    </location>
</feature>
<dbReference type="PANTHER" id="PTHR44329:SF304">
    <property type="entry name" value="MITOGEN-ACTIVATED PROTEIN KINASE KINASE KINASE 13-LIKE ISOFORM X1"/>
    <property type="match status" value="1"/>
</dbReference>
<evidence type="ECO:0000256" key="5">
    <source>
        <dbReference type="ARBA" id="ARBA00022490"/>
    </source>
</evidence>
<dbReference type="FunFam" id="1.10.510.10:FF:000087">
    <property type="entry name" value="Mitogen-activated protein kinase kinase kinase 12"/>
    <property type="match status" value="1"/>
</dbReference>
<evidence type="ECO:0000256" key="9">
    <source>
        <dbReference type="ARBA" id="ARBA00022741"/>
    </source>
</evidence>
<dbReference type="Proteomes" id="UP000014760">
    <property type="component" value="Unassembled WGS sequence"/>
</dbReference>
<comment type="catalytic activity">
    <reaction evidence="14">
        <text>L-seryl-[protein] + ATP = O-phospho-L-seryl-[protein] + ADP + H(+)</text>
        <dbReference type="Rhea" id="RHEA:17989"/>
        <dbReference type="Rhea" id="RHEA-COMP:9863"/>
        <dbReference type="Rhea" id="RHEA-COMP:11604"/>
        <dbReference type="ChEBI" id="CHEBI:15378"/>
        <dbReference type="ChEBI" id="CHEBI:29999"/>
        <dbReference type="ChEBI" id="CHEBI:30616"/>
        <dbReference type="ChEBI" id="CHEBI:83421"/>
        <dbReference type="ChEBI" id="CHEBI:456216"/>
        <dbReference type="EC" id="2.7.11.25"/>
    </reaction>
</comment>
<keyword evidence="5" id="KW-0963">Cytoplasm</keyword>
<dbReference type="GO" id="GO:0005524">
    <property type="term" value="F:ATP binding"/>
    <property type="evidence" value="ECO:0007669"/>
    <property type="project" value="UniProtKB-KW"/>
</dbReference>
<sequence>MTLERQKKLQQHESQVVVVDNKTTTTVALDIPQRDEPMHSRNSPTTLNILMSSTDKEEIFANSMLCLDHDLDNLTIHPTANRTLCPSSSASSSCSADSSPSPSSKSAPASPTQQINSNVEVGYRGEEVQRGFFEGLLGCLRPVWTIIGKATAAELKNQDEWEIPFENISDLQWLGSGAQGAVFLGKLSQDQVAVKKVRDVKETDIRHLRKLNHPNIITFRGVCTQAPCYCIIMEYCPYGQLYEVLRDGKELPPALLCDWAKQIGAGMTYLHSHKIIHRDLKSPNVLISKNDIIKISDFGTCREWNEKSTKMSFAGTVAWMAPEVIRNEPCSEKVDVWSFGVMLWELLTHEIPYRDVDSSAIIWGVGSNSLHLPVPSTCPEGFRLLMRQCWSAKPRNRPTFRQVQMHLEIASPDWLNIPEDEFYRLQVDWKAEIKEQLQQIKSDGSHYPQLEEELVRRRREELRHAQDVREHYERKLERANNLYMELTACMLQLEKRERELMKREQALKMYQKRTKSILKPVLKAHEKFERLSKRKAHKCVSDPGTSPDTPPINGMVLPSYNRVVSAQEAQSPTRSNRRKVRSRRQLNGSPSKDSLQLEEQTSETASTFRHLGPGTAVRDRVTDSEDVGKTCEDGHGGQNLNDVCFGCDGGCSDVLCDSKRSSQISADIDSISCELHSNDLEGSYQGHDLENCNMILEETEFSGDGVEQDSDKNGNSPLKRSPRSSMRAKQSPKSPKGRVGKKFKRLRSETEESPNKKAGGNPDLDLQEGVVVATDSSSEEEEDALGEMRRRSNLRSSGGRRAYVTNFSSEGGLSEENTSELGSQPPSQLCSSLSTENLQMELQANIGSDGLSDKECVVRRMKTQVRQSTDRLAQPPLHTVDSSSDSEGCEATSHPVTPPSSKRRHQERGDP</sequence>
<feature type="compositionally biased region" description="Basic residues" evidence="19">
    <location>
        <begin position="735"/>
        <end position="745"/>
    </location>
</feature>
<evidence type="ECO:0000256" key="10">
    <source>
        <dbReference type="ARBA" id="ARBA00022777"/>
    </source>
</evidence>
<feature type="compositionally biased region" description="Polar residues" evidence="19">
    <location>
        <begin position="713"/>
        <end position="733"/>
    </location>
</feature>
<gene>
    <name evidence="21" type="ORF">CAPTEDRAFT_223355</name>
</gene>
<dbReference type="Pfam" id="PF07714">
    <property type="entry name" value="PK_Tyr_Ser-Thr"/>
    <property type="match status" value="1"/>
</dbReference>
<dbReference type="EnsemblMetazoa" id="CapteT223355">
    <property type="protein sequence ID" value="CapteP223355"/>
    <property type="gene ID" value="CapteG223355"/>
</dbReference>
<keyword evidence="9 15" id="KW-0547">Nucleotide-binding</keyword>
<feature type="binding site" evidence="17">
    <location>
        <position position="195"/>
    </location>
    <ligand>
        <name>ATP</name>
        <dbReference type="ChEBI" id="CHEBI:30616"/>
    </ligand>
</feature>
<dbReference type="OMA" id="REYKSED"/>
<feature type="compositionally biased region" description="Basic and acidic residues" evidence="19">
    <location>
        <begin position="746"/>
        <end position="755"/>
    </location>
</feature>
<evidence type="ECO:0000256" key="11">
    <source>
        <dbReference type="ARBA" id="ARBA00022840"/>
    </source>
</evidence>
<evidence type="ECO:0000256" key="3">
    <source>
        <dbReference type="ARBA" id="ARBA00006529"/>
    </source>
</evidence>
<dbReference type="FunCoup" id="R7UW73">
    <property type="interactions" value="316"/>
</dbReference>
<dbReference type="Gene3D" id="3.30.200.20">
    <property type="entry name" value="Phosphorylase Kinase, domain 1"/>
    <property type="match status" value="1"/>
</dbReference>
<protein>
    <recommendedName>
        <fullName evidence="4 15">Mitogen-activated protein kinase kinase kinase</fullName>
        <ecNumber evidence="4 15">2.7.11.25</ecNumber>
    </recommendedName>
</protein>
<evidence type="ECO:0000313" key="22">
    <source>
        <dbReference type="EnsemblMetazoa" id="CapteP223355"/>
    </source>
</evidence>
<evidence type="ECO:0000256" key="13">
    <source>
        <dbReference type="ARBA" id="ARBA00047559"/>
    </source>
</evidence>
<feature type="compositionally biased region" description="Low complexity" evidence="19">
    <location>
        <begin position="86"/>
        <end position="111"/>
    </location>
</feature>
<comment type="similarity">
    <text evidence="3 15">Belongs to the protein kinase superfamily. STE Ser/Thr protein kinase family. MAP kinase kinase kinase subfamily.</text>
</comment>
<accession>R7UW73</accession>
<feature type="region of interest" description="Disordered" evidence="19">
    <location>
        <begin position="703"/>
        <end position="836"/>
    </location>
</feature>
<evidence type="ECO:0000256" key="15">
    <source>
        <dbReference type="PIRNR" id="PIRNR038165"/>
    </source>
</evidence>
<dbReference type="PANTHER" id="PTHR44329">
    <property type="entry name" value="SERINE/THREONINE-PROTEIN KINASE TNNI3K-RELATED"/>
    <property type="match status" value="1"/>
</dbReference>
<dbReference type="HOGENOM" id="CLU_009311_2_1_1"/>
<dbReference type="InterPro" id="IPR011009">
    <property type="entry name" value="Kinase-like_dom_sf"/>
</dbReference>
<keyword evidence="23" id="KW-1185">Reference proteome</keyword>
<comment type="catalytic activity">
    <reaction evidence="13">
        <text>L-threonyl-[protein] + ATP = O-phospho-L-threonyl-[protein] + ADP + H(+)</text>
        <dbReference type="Rhea" id="RHEA:46608"/>
        <dbReference type="Rhea" id="RHEA-COMP:11060"/>
        <dbReference type="Rhea" id="RHEA-COMP:11605"/>
        <dbReference type="ChEBI" id="CHEBI:15378"/>
        <dbReference type="ChEBI" id="CHEBI:30013"/>
        <dbReference type="ChEBI" id="CHEBI:30616"/>
        <dbReference type="ChEBI" id="CHEBI:61977"/>
        <dbReference type="ChEBI" id="CHEBI:456216"/>
        <dbReference type="EC" id="2.7.11.25"/>
    </reaction>
</comment>
<dbReference type="InterPro" id="IPR008271">
    <property type="entry name" value="Ser/Thr_kinase_AS"/>
</dbReference>
<dbReference type="EMBL" id="KB297182">
    <property type="protein sequence ID" value="ELU10878.1"/>
    <property type="molecule type" value="Genomic_DNA"/>
</dbReference>
<dbReference type="EC" id="2.7.11.25" evidence="4 15"/>